<name>A0ABS6ZSL5_9GAMM</name>
<keyword evidence="2" id="KW-1133">Transmembrane helix</keyword>
<evidence type="ECO:0000313" key="4">
    <source>
        <dbReference type="EMBL" id="MBW6392828.1"/>
    </source>
</evidence>
<feature type="transmembrane region" description="Helical" evidence="2">
    <location>
        <begin position="94"/>
        <end position="113"/>
    </location>
</feature>
<protein>
    <submittedName>
        <fullName evidence="4">NERD domain-containing protein</fullName>
    </submittedName>
</protein>
<accession>A0ABS6ZSL5</accession>
<dbReference type="RefSeq" id="WP_219793165.1">
    <property type="nucleotide sequence ID" value="NZ_JAHYCA010000006.1"/>
</dbReference>
<feature type="domain" description="NERD" evidence="3">
    <location>
        <begin position="125"/>
        <end position="241"/>
    </location>
</feature>
<evidence type="ECO:0000256" key="2">
    <source>
        <dbReference type="SAM" id="Phobius"/>
    </source>
</evidence>
<feature type="transmembrane region" description="Helical" evidence="2">
    <location>
        <begin position="57"/>
        <end position="78"/>
    </location>
</feature>
<gene>
    <name evidence="4" type="ORF">KPL81_16860</name>
</gene>
<feature type="transmembrane region" description="Helical" evidence="2">
    <location>
        <begin position="6"/>
        <end position="26"/>
    </location>
</feature>
<evidence type="ECO:0000259" key="3">
    <source>
        <dbReference type="Pfam" id="PF08378"/>
    </source>
</evidence>
<keyword evidence="5" id="KW-1185">Reference proteome</keyword>
<keyword evidence="2" id="KW-0812">Transmembrane</keyword>
<reference evidence="4 5" key="1">
    <citation type="submission" date="2021-07" db="EMBL/GenBank/DDBJ databases">
        <authorList>
            <person name="So Y."/>
        </authorList>
    </citation>
    <scope>NUCLEOTIDE SEQUENCE [LARGE SCALE GENOMIC DNA]</scope>
    <source>
        <strain evidence="4 5">Y3S6</strain>
    </source>
</reference>
<evidence type="ECO:0000313" key="5">
    <source>
        <dbReference type="Proteomes" id="UP000769617"/>
    </source>
</evidence>
<feature type="region of interest" description="Disordered" evidence="1">
    <location>
        <begin position="290"/>
        <end position="312"/>
    </location>
</feature>
<dbReference type="Proteomes" id="UP000769617">
    <property type="component" value="Unassembled WGS sequence"/>
</dbReference>
<feature type="compositionally biased region" description="Pro residues" evidence="1">
    <location>
        <begin position="301"/>
        <end position="312"/>
    </location>
</feature>
<keyword evidence="2" id="KW-0472">Membrane</keyword>
<dbReference type="InterPro" id="IPR011528">
    <property type="entry name" value="NERD"/>
</dbReference>
<evidence type="ECO:0000256" key="1">
    <source>
        <dbReference type="SAM" id="MobiDB-lite"/>
    </source>
</evidence>
<proteinExistence type="predicted"/>
<organism evidence="4 5">
    <name type="scientific">Billgrantia antri</name>
    <dbReference type="NCBI Taxonomy" id="2846777"/>
    <lineage>
        <taxon>Bacteria</taxon>
        <taxon>Pseudomonadati</taxon>
        <taxon>Pseudomonadota</taxon>
        <taxon>Gammaproteobacteria</taxon>
        <taxon>Oceanospirillales</taxon>
        <taxon>Halomonadaceae</taxon>
        <taxon>Billgrantia</taxon>
    </lineage>
</organism>
<dbReference type="Pfam" id="PF08378">
    <property type="entry name" value="NERD"/>
    <property type="match status" value="1"/>
</dbReference>
<sequence>MAWLEYLLPLIFLFPLGAMAIIVIALRNLHDARVRSPFNARQLREPGQALRDRLDRAFATLFLNGALGPIVTLAPLVYGMGRMLFASRQNWLEWALYGALSTVLVLVYCFRLIRDFQHIRRIKLGLACELAVGQELERLVRPEAHPYFVFHDVPTDSDIINHVAVTPHGVFAVETRARTRPFTADGREIDLVTVEPERLRFPGWSEHRPLVKTLRDSRWLAAWLEQRCGEPVPVMGVLALPGWDITCAGTPEGLMVVSGDSLCEQLDERRLGVLDDGLHDKVIAALIERAAGQDRHTGPEPSQPPGHPLSPP</sequence>
<dbReference type="EMBL" id="JAHYCA010000006">
    <property type="protein sequence ID" value="MBW6392828.1"/>
    <property type="molecule type" value="Genomic_DNA"/>
</dbReference>
<comment type="caution">
    <text evidence="4">The sequence shown here is derived from an EMBL/GenBank/DDBJ whole genome shotgun (WGS) entry which is preliminary data.</text>
</comment>